<accession>A0A9W6UGD3</accession>
<dbReference type="GO" id="GO:0003677">
    <property type="term" value="F:DNA binding"/>
    <property type="evidence" value="ECO:0007669"/>
    <property type="project" value="UniProtKB-KW"/>
</dbReference>
<keyword evidence="1" id="KW-0238">DNA-binding</keyword>
<dbReference type="Proteomes" id="UP001143463">
    <property type="component" value="Unassembled WGS sequence"/>
</dbReference>
<feature type="domain" description="HTH cro/C1-type" evidence="2">
    <location>
        <begin position="23"/>
        <end position="77"/>
    </location>
</feature>
<dbReference type="Pfam" id="PF01381">
    <property type="entry name" value="HTH_3"/>
    <property type="match status" value="1"/>
</dbReference>
<dbReference type="SUPFAM" id="SSF51182">
    <property type="entry name" value="RmlC-like cupins"/>
    <property type="match status" value="1"/>
</dbReference>
<comment type="caution">
    <text evidence="3">The sequence shown here is derived from an EMBL/GenBank/DDBJ whole genome shotgun (WGS) entry which is preliminary data.</text>
</comment>
<evidence type="ECO:0000313" key="4">
    <source>
        <dbReference type="Proteomes" id="UP001143463"/>
    </source>
</evidence>
<dbReference type="SMART" id="SM00530">
    <property type="entry name" value="HTH_XRE"/>
    <property type="match status" value="1"/>
</dbReference>
<dbReference type="PROSITE" id="PS50943">
    <property type="entry name" value="HTH_CROC1"/>
    <property type="match status" value="1"/>
</dbReference>
<dbReference type="Gene3D" id="1.10.260.40">
    <property type="entry name" value="lambda repressor-like DNA-binding domains"/>
    <property type="match status" value="1"/>
</dbReference>
<dbReference type="Gene3D" id="2.60.120.10">
    <property type="entry name" value="Jelly Rolls"/>
    <property type="match status" value="1"/>
</dbReference>
<dbReference type="PANTHER" id="PTHR46797">
    <property type="entry name" value="HTH-TYPE TRANSCRIPTIONAL REGULATOR"/>
    <property type="match status" value="1"/>
</dbReference>
<dbReference type="GO" id="GO:0003700">
    <property type="term" value="F:DNA-binding transcription factor activity"/>
    <property type="evidence" value="ECO:0007669"/>
    <property type="project" value="TreeGrafter"/>
</dbReference>
<dbReference type="CDD" id="cd00093">
    <property type="entry name" value="HTH_XRE"/>
    <property type="match status" value="1"/>
</dbReference>
<evidence type="ECO:0000259" key="2">
    <source>
        <dbReference type="PROSITE" id="PS50943"/>
    </source>
</evidence>
<dbReference type="InterPro" id="IPR011051">
    <property type="entry name" value="RmlC_Cupin_sf"/>
</dbReference>
<keyword evidence="4" id="KW-1185">Reference proteome</keyword>
<dbReference type="PANTHER" id="PTHR46797:SF1">
    <property type="entry name" value="METHYLPHOSPHONATE SYNTHASE"/>
    <property type="match status" value="1"/>
</dbReference>
<dbReference type="InterPro" id="IPR013096">
    <property type="entry name" value="Cupin_2"/>
</dbReference>
<evidence type="ECO:0000313" key="3">
    <source>
        <dbReference type="EMBL" id="GLL15939.1"/>
    </source>
</evidence>
<gene>
    <name evidence="3" type="ORF">GCM10017577_70930</name>
</gene>
<dbReference type="InterPro" id="IPR010982">
    <property type="entry name" value="Lambda_DNA-bd_dom_sf"/>
</dbReference>
<dbReference type="InterPro" id="IPR050807">
    <property type="entry name" value="TransReg_Diox_bact_type"/>
</dbReference>
<evidence type="ECO:0000256" key="1">
    <source>
        <dbReference type="ARBA" id="ARBA00023125"/>
    </source>
</evidence>
<dbReference type="EMBL" id="BSFQ01000060">
    <property type="protein sequence ID" value="GLL15939.1"/>
    <property type="molecule type" value="Genomic_DNA"/>
</dbReference>
<dbReference type="SUPFAM" id="SSF47413">
    <property type="entry name" value="lambda repressor-like DNA-binding domains"/>
    <property type="match status" value="1"/>
</dbReference>
<dbReference type="InterPro" id="IPR014710">
    <property type="entry name" value="RmlC-like_jellyroll"/>
</dbReference>
<reference evidence="3" key="1">
    <citation type="journal article" date="2014" name="Int. J. Syst. Evol. Microbiol.">
        <title>Complete genome sequence of Corynebacterium casei LMG S-19264T (=DSM 44701T), isolated from a smear-ripened cheese.</title>
        <authorList>
            <consortium name="US DOE Joint Genome Institute (JGI-PGF)"/>
            <person name="Walter F."/>
            <person name="Albersmeier A."/>
            <person name="Kalinowski J."/>
            <person name="Ruckert C."/>
        </authorList>
    </citation>
    <scope>NUCLEOTIDE SEQUENCE</scope>
    <source>
        <strain evidence="3">VKM Ac-1069</strain>
    </source>
</reference>
<organism evidence="3 4">
    <name type="scientific">Pseudonocardia halophobica</name>
    <dbReference type="NCBI Taxonomy" id="29401"/>
    <lineage>
        <taxon>Bacteria</taxon>
        <taxon>Bacillati</taxon>
        <taxon>Actinomycetota</taxon>
        <taxon>Actinomycetes</taxon>
        <taxon>Pseudonocardiales</taxon>
        <taxon>Pseudonocardiaceae</taxon>
        <taxon>Pseudonocardia</taxon>
    </lineage>
</organism>
<proteinExistence type="predicted"/>
<dbReference type="CDD" id="cd02209">
    <property type="entry name" value="cupin_XRE_C"/>
    <property type="match status" value="1"/>
</dbReference>
<protein>
    <submittedName>
        <fullName evidence="3">Transcriptional regulator</fullName>
    </submittedName>
</protein>
<sequence>MVNVSRPSPATWEPIVDAIGPKVRAARTRLGLSLQQLAARADVSAAAVHKVERGDMVPTITTLLKLAGALGQPVSAFVDDSGLEPPPAVHVRSAERLPAPRDWAPGALGVAVEGLAAPTDALRAAAVEVVVEPGGESGDTRPRRPGEELVMVREGTLSVEVAGETYEVEAGDVLHYPTDRGHAWRNAGDVPVRAVWVILR</sequence>
<reference evidence="3" key="2">
    <citation type="submission" date="2023-01" db="EMBL/GenBank/DDBJ databases">
        <authorList>
            <person name="Sun Q."/>
            <person name="Evtushenko L."/>
        </authorList>
    </citation>
    <scope>NUCLEOTIDE SEQUENCE</scope>
    <source>
        <strain evidence="3">VKM Ac-1069</strain>
    </source>
</reference>
<dbReference type="Pfam" id="PF07883">
    <property type="entry name" value="Cupin_2"/>
    <property type="match status" value="1"/>
</dbReference>
<dbReference type="AlphaFoldDB" id="A0A9W6UGD3"/>
<dbReference type="InterPro" id="IPR001387">
    <property type="entry name" value="Cro/C1-type_HTH"/>
</dbReference>
<dbReference type="GO" id="GO:0005829">
    <property type="term" value="C:cytosol"/>
    <property type="evidence" value="ECO:0007669"/>
    <property type="project" value="TreeGrafter"/>
</dbReference>
<name>A0A9W6UGD3_9PSEU</name>